<dbReference type="GO" id="GO:0035348">
    <property type="term" value="P:acetyl-CoA transmembrane transport"/>
    <property type="evidence" value="ECO:0007669"/>
    <property type="project" value="InterPro"/>
</dbReference>
<dbReference type="InterPro" id="IPR004752">
    <property type="entry name" value="AmpG_permease/AT-1"/>
</dbReference>
<keyword evidence="4 5" id="KW-0472">Membrane</keyword>
<dbReference type="EMBL" id="OU899037">
    <property type="protein sequence ID" value="CAH1738885.1"/>
    <property type="molecule type" value="Genomic_DNA"/>
</dbReference>
<gene>
    <name evidence="6" type="ORF">APHIGO_LOCUS12130</name>
</gene>
<evidence type="ECO:0000256" key="5">
    <source>
        <dbReference type="SAM" id="Phobius"/>
    </source>
</evidence>
<evidence type="ECO:0000313" key="6">
    <source>
        <dbReference type="EMBL" id="CAH1738885.1"/>
    </source>
</evidence>
<dbReference type="GO" id="GO:0016020">
    <property type="term" value="C:membrane"/>
    <property type="evidence" value="ECO:0007669"/>
    <property type="project" value="UniProtKB-SubCell"/>
</dbReference>
<evidence type="ECO:0000256" key="2">
    <source>
        <dbReference type="ARBA" id="ARBA00022692"/>
    </source>
</evidence>
<name>A0A9P0JF90_APHGO</name>
<reference evidence="6" key="2">
    <citation type="submission" date="2022-10" db="EMBL/GenBank/DDBJ databases">
        <authorList>
            <consortium name="ENA_rothamsted_submissions"/>
            <consortium name="culmorum"/>
            <person name="King R."/>
        </authorList>
    </citation>
    <scope>NUCLEOTIDE SEQUENCE</scope>
</reference>
<accession>A0A9P0JF90</accession>
<keyword evidence="2 5" id="KW-0812">Transmembrane</keyword>
<sequence length="139" mass="15854">MSVARLAWFNRISDPRFGGTYMTLLNTLSHISIHWSTSIAIFMIDVLTFKECSLDYKNNCSTSNLSNTCKSNGGSCIVNVDGYYMESAMCILFGIGWYYIFKRKLINVQAKSSSHWMVNVKNNKVMKNETTGYKMVENL</sequence>
<dbReference type="InterPro" id="IPR024371">
    <property type="entry name" value="AcetylCoA_trans_1-like"/>
</dbReference>
<feature type="transmembrane region" description="Helical" evidence="5">
    <location>
        <begin position="83"/>
        <end position="101"/>
    </location>
</feature>
<feature type="transmembrane region" description="Helical" evidence="5">
    <location>
        <begin position="21"/>
        <end position="44"/>
    </location>
</feature>
<evidence type="ECO:0000256" key="3">
    <source>
        <dbReference type="ARBA" id="ARBA00022989"/>
    </source>
</evidence>
<reference evidence="6" key="1">
    <citation type="submission" date="2022-02" db="EMBL/GenBank/DDBJ databases">
        <authorList>
            <person name="King R."/>
        </authorList>
    </citation>
    <scope>NUCLEOTIDE SEQUENCE</scope>
</reference>
<dbReference type="PANTHER" id="PTHR12778">
    <property type="entry name" value="SOLUTE CARRIER FAMILY 33 ACETYL-COA TRANSPORTER -RELATED"/>
    <property type="match status" value="1"/>
</dbReference>
<evidence type="ECO:0008006" key="8">
    <source>
        <dbReference type="Google" id="ProtNLM"/>
    </source>
</evidence>
<dbReference type="Pfam" id="PF13000">
    <property type="entry name" value="Acatn"/>
    <property type="match status" value="1"/>
</dbReference>
<dbReference type="GO" id="GO:0008521">
    <property type="term" value="F:acetyl-CoA transmembrane transporter activity"/>
    <property type="evidence" value="ECO:0007669"/>
    <property type="project" value="InterPro"/>
</dbReference>
<dbReference type="AlphaFoldDB" id="A0A9P0JF90"/>
<keyword evidence="3 5" id="KW-1133">Transmembrane helix</keyword>
<organism evidence="6 7">
    <name type="scientific">Aphis gossypii</name>
    <name type="common">Cotton aphid</name>
    <dbReference type="NCBI Taxonomy" id="80765"/>
    <lineage>
        <taxon>Eukaryota</taxon>
        <taxon>Metazoa</taxon>
        <taxon>Ecdysozoa</taxon>
        <taxon>Arthropoda</taxon>
        <taxon>Hexapoda</taxon>
        <taxon>Insecta</taxon>
        <taxon>Pterygota</taxon>
        <taxon>Neoptera</taxon>
        <taxon>Paraneoptera</taxon>
        <taxon>Hemiptera</taxon>
        <taxon>Sternorrhyncha</taxon>
        <taxon>Aphidomorpha</taxon>
        <taxon>Aphidoidea</taxon>
        <taxon>Aphididae</taxon>
        <taxon>Aphidini</taxon>
        <taxon>Aphis</taxon>
        <taxon>Aphis</taxon>
    </lineage>
</organism>
<dbReference type="PANTHER" id="PTHR12778:SF9">
    <property type="entry name" value="ACETYL-COENZYME A TRANSPORTER 1"/>
    <property type="match status" value="1"/>
</dbReference>
<dbReference type="Proteomes" id="UP001154329">
    <property type="component" value="Chromosome 4"/>
</dbReference>
<keyword evidence="7" id="KW-1185">Reference proteome</keyword>
<proteinExistence type="predicted"/>
<evidence type="ECO:0000256" key="1">
    <source>
        <dbReference type="ARBA" id="ARBA00004141"/>
    </source>
</evidence>
<evidence type="ECO:0000313" key="7">
    <source>
        <dbReference type="Proteomes" id="UP001154329"/>
    </source>
</evidence>
<comment type="subcellular location">
    <subcellularLocation>
        <location evidence="1">Membrane</location>
        <topology evidence="1">Multi-pass membrane protein</topology>
    </subcellularLocation>
</comment>
<protein>
    <recommendedName>
        <fullName evidence="8">Acetyl-coenzyme A transporter 1</fullName>
    </recommendedName>
</protein>
<evidence type="ECO:0000256" key="4">
    <source>
        <dbReference type="ARBA" id="ARBA00023136"/>
    </source>
</evidence>